<feature type="compositionally biased region" description="Low complexity" evidence="1">
    <location>
        <begin position="14"/>
        <end position="25"/>
    </location>
</feature>
<comment type="caution">
    <text evidence="2">The sequence shown here is derived from an EMBL/GenBank/DDBJ whole genome shotgun (WGS) entry which is preliminary data.</text>
</comment>
<sequence>MAWRKSTKAKDTAAQKAQEAQKANTVSDEKAGEGKPGAEKPDAEKPSSEKQGPSPLTTLILADIALSAGSALLQRGSIGRALAKSLPASLGAKAADGSLKTPSLAGSLVGTALARVATRSVPGAILVGGGLVAKALYNKRKAQKAKGRKDA</sequence>
<dbReference type="EMBL" id="BTFW01000001">
    <property type="protein sequence ID" value="GMM60611.1"/>
    <property type="molecule type" value="Genomic_DNA"/>
</dbReference>
<proteinExistence type="predicted"/>
<organism evidence="2 3">
    <name type="scientific">Novosphingobium pituita</name>
    <dbReference type="NCBI Taxonomy" id="3056842"/>
    <lineage>
        <taxon>Bacteria</taxon>
        <taxon>Pseudomonadati</taxon>
        <taxon>Pseudomonadota</taxon>
        <taxon>Alphaproteobacteria</taxon>
        <taxon>Sphingomonadales</taxon>
        <taxon>Sphingomonadaceae</taxon>
        <taxon>Novosphingobium</taxon>
    </lineage>
</organism>
<evidence type="ECO:0000256" key="1">
    <source>
        <dbReference type="SAM" id="MobiDB-lite"/>
    </source>
</evidence>
<gene>
    <name evidence="2" type="ORF">NUTIK01_13880</name>
</gene>
<evidence type="ECO:0000313" key="2">
    <source>
        <dbReference type="EMBL" id="GMM60611.1"/>
    </source>
</evidence>
<evidence type="ECO:0000313" key="3">
    <source>
        <dbReference type="Proteomes" id="UP001187221"/>
    </source>
</evidence>
<feature type="region of interest" description="Disordered" evidence="1">
    <location>
        <begin position="1"/>
        <end position="56"/>
    </location>
</feature>
<protein>
    <recommendedName>
        <fullName evidence="4">DUF4126 domain-containing protein</fullName>
    </recommendedName>
</protein>
<evidence type="ECO:0008006" key="4">
    <source>
        <dbReference type="Google" id="ProtNLM"/>
    </source>
</evidence>
<name>A0ABQ6P907_9SPHN</name>
<feature type="compositionally biased region" description="Basic and acidic residues" evidence="1">
    <location>
        <begin position="27"/>
        <end position="48"/>
    </location>
</feature>
<reference evidence="2 3" key="1">
    <citation type="submission" date="2023-06" db="EMBL/GenBank/DDBJ databases">
        <title>Draft genome sequence of Novosphingobium sp. strain IK01.</title>
        <authorList>
            <person name="Hatamoto M."/>
            <person name="Ikarashi T."/>
            <person name="Yamaguchi T."/>
        </authorList>
    </citation>
    <scope>NUCLEOTIDE SEQUENCE [LARGE SCALE GENOMIC DNA]</scope>
    <source>
        <strain evidence="2 3">IK01</strain>
    </source>
</reference>
<accession>A0ABQ6P907</accession>
<dbReference type="RefSeq" id="WP_317974393.1">
    <property type="nucleotide sequence ID" value="NZ_BTFW01000001.1"/>
</dbReference>
<dbReference type="Proteomes" id="UP001187221">
    <property type="component" value="Unassembled WGS sequence"/>
</dbReference>
<keyword evidence="3" id="KW-1185">Reference proteome</keyword>